<keyword evidence="2" id="KW-1185">Reference proteome</keyword>
<name>A0ABZ0UQ39_9RICK</name>
<evidence type="ECO:0000313" key="2">
    <source>
        <dbReference type="Proteomes" id="UP001325140"/>
    </source>
</evidence>
<sequence>MNEIVLKKVVLKKVFGDFSSHPHYFVRKELCEERRPNVAVMAFRI</sequence>
<protein>
    <submittedName>
        <fullName evidence="1">Uncharacterized protein</fullName>
    </submittedName>
</protein>
<gene>
    <name evidence="1" type="ORF">Fokcrypt_00338</name>
</gene>
<accession>A0ABZ0UQ39</accession>
<evidence type="ECO:0000313" key="1">
    <source>
        <dbReference type="EMBL" id="WPX97819.1"/>
    </source>
</evidence>
<reference evidence="1" key="1">
    <citation type="submission" date="2022-10" db="EMBL/GenBank/DDBJ databases">
        <title>Host association and intracellularity evolved multiple times independently in the Rickettsiales.</title>
        <authorList>
            <person name="Castelli M."/>
            <person name="Nardi T."/>
            <person name="Gammuto L."/>
            <person name="Bellinzona G."/>
            <person name="Sabaneyeva E."/>
            <person name="Potekhin A."/>
            <person name="Serra V."/>
            <person name="Petroni G."/>
            <person name="Sassera D."/>
        </authorList>
    </citation>
    <scope>NUCLEOTIDE SEQUENCE [LARGE SCALE GENOMIC DNA]</scope>
    <source>
        <strain evidence="1">US_Bl 11III1</strain>
    </source>
</reference>
<proteinExistence type="predicted"/>
<dbReference type="Proteomes" id="UP001325140">
    <property type="component" value="Chromosome"/>
</dbReference>
<dbReference type="EMBL" id="CP110343">
    <property type="protein sequence ID" value="WPX97819.1"/>
    <property type="molecule type" value="Genomic_DNA"/>
</dbReference>
<organism evidence="1 2">
    <name type="scientific">Candidatus Fokinia crypta</name>
    <dbReference type="NCBI Taxonomy" id="1920990"/>
    <lineage>
        <taxon>Bacteria</taxon>
        <taxon>Pseudomonadati</taxon>
        <taxon>Pseudomonadota</taxon>
        <taxon>Alphaproteobacteria</taxon>
        <taxon>Rickettsiales</taxon>
        <taxon>Candidatus Midichloriaceae</taxon>
        <taxon>Candidatus Fokinia</taxon>
    </lineage>
</organism>